<keyword evidence="2" id="KW-1185">Reference proteome</keyword>
<organism evidence="1 2">
    <name type="scientific">Dermatophagoides pteronyssinus</name>
    <name type="common">European house dust mite</name>
    <dbReference type="NCBI Taxonomy" id="6956"/>
    <lineage>
        <taxon>Eukaryota</taxon>
        <taxon>Metazoa</taxon>
        <taxon>Ecdysozoa</taxon>
        <taxon>Arthropoda</taxon>
        <taxon>Chelicerata</taxon>
        <taxon>Arachnida</taxon>
        <taxon>Acari</taxon>
        <taxon>Acariformes</taxon>
        <taxon>Sarcoptiformes</taxon>
        <taxon>Astigmata</taxon>
        <taxon>Psoroptidia</taxon>
        <taxon>Analgoidea</taxon>
        <taxon>Pyroglyphidae</taxon>
        <taxon>Dermatophagoidinae</taxon>
        <taxon>Dermatophagoides</taxon>
    </lineage>
</organism>
<reference evidence="1 2" key="2">
    <citation type="journal article" date="2022" name="Mol. Biol. Evol.">
        <title>Comparative Genomics Reveals Insights into the Divergent Evolution of Astigmatic Mites and Household Pest Adaptations.</title>
        <authorList>
            <person name="Xiong Q."/>
            <person name="Wan A.T."/>
            <person name="Liu X."/>
            <person name="Fung C.S."/>
            <person name="Xiao X."/>
            <person name="Malainual N."/>
            <person name="Hou J."/>
            <person name="Wang L."/>
            <person name="Wang M."/>
            <person name="Yang K.Y."/>
            <person name="Cui Y."/>
            <person name="Leung E.L."/>
            <person name="Nong W."/>
            <person name="Shin S.K."/>
            <person name="Au S.W."/>
            <person name="Jeong K.Y."/>
            <person name="Chew F.T."/>
            <person name="Hui J.H."/>
            <person name="Leung T.F."/>
            <person name="Tungtrongchitr A."/>
            <person name="Zhong N."/>
            <person name="Liu Z."/>
            <person name="Tsui S.K."/>
        </authorList>
    </citation>
    <scope>NUCLEOTIDE SEQUENCE [LARGE SCALE GENOMIC DNA]</scope>
    <source>
        <strain evidence="1">Derp</strain>
    </source>
</reference>
<evidence type="ECO:0000313" key="1">
    <source>
        <dbReference type="EMBL" id="KAH9418410.1"/>
    </source>
</evidence>
<proteinExistence type="predicted"/>
<gene>
    <name evidence="1" type="ORF">DERP_011272</name>
</gene>
<accession>A0ABQ8J7M7</accession>
<evidence type="ECO:0000313" key="2">
    <source>
        <dbReference type="Proteomes" id="UP000887458"/>
    </source>
</evidence>
<dbReference type="EMBL" id="NJHN03000063">
    <property type="protein sequence ID" value="KAH9418410.1"/>
    <property type="molecule type" value="Genomic_DNA"/>
</dbReference>
<protein>
    <submittedName>
        <fullName evidence="1">Uncharacterized protein</fullName>
    </submittedName>
</protein>
<name>A0ABQ8J7M7_DERPT</name>
<sequence length="79" mass="9503">MDLSLESILDEKKTTGQQAKIRQMSPIFLWLTKYRKYCKQIQKNFVVIWQTRDGNNVLFSNNRFKLHTLAIVNYYPKTF</sequence>
<dbReference type="Proteomes" id="UP000887458">
    <property type="component" value="Unassembled WGS sequence"/>
</dbReference>
<reference evidence="1 2" key="1">
    <citation type="journal article" date="2018" name="J. Allergy Clin. Immunol.">
        <title>High-quality assembly of Dermatophagoides pteronyssinus genome and transcriptome reveals a wide range of novel allergens.</title>
        <authorList>
            <person name="Liu X.Y."/>
            <person name="Yang K.Y."/>
            <person name="Wang M.Q."/>
            <person name="Kwok J.S."/>
            <person name="Zeng X."/>
            <person name="Yang Z."/>
            <person name="Xiao X.J."/>
            <person name="Lau C.P."/>
            <person name="Li Y."/>
            <person name="Huang Z.M."/>
            <person name="Ba J.G."/>
            <person name="Yim A.K."/>
            <person name="Ouyang C.Y."/>
            <person name="Ngai S.M."/>
            <person name="Chan T.F."/>
            <person name="Leung E.L."/>
            <person name="Liu L."/>
            <person name="Liu Z.G."/>
            <person name="Tsui S.K."/>
        </authorList>
    </citation>
    <scope>NUCLEOTIDE SEQUENCE [LARGE SCALE GENOMIC DNA]</scope>
    <source>
        <strain evidence="1">Derp</strain>
    </source>
</reference>
<comment type="caution">
    <text evidence="1">The sequence shown here is derived from an EMBL/GenBank/DDBJ whole genome shotgun (WGS) entry which is preliminary data.</text>
</comment>